<reference evidence="2" key="1">
    <citation type="submission" date="2016-11" db="UniProtKB">
        <authorList>
            <consortium name="WormBaseParasite"/>
        </authorList>
    </citation>
    <scope>IDENTIFICATION</scope>
    <source>
        <strain evidence="2">KR3021</strain>
    </source>
</reference>
<evidence type="ECO:0000313" key="1">
    <source>
        <dbReference type="Proteomes" id="UP000095286"/>
    </source>
</evidence>
<dbReference type="WBParaSite" id="RSKR_0001014300.1">
    <property type="protein sequence ID" value="RSKR_0001014300.1"/>
    <property type="gene ID" value="RSKR_0001014300"/>
</dbReference>
<sequence>MYSLNLILLTIAFFFGSVWGAQFDSANPRCNLYPERGACFDAFEMKWYYEPYTGKCKKFFYSKCEGNENRFNTEEECMHQCAPRKSPLNDNKERCLQVIDEGTCWGSFERWYFDSSVNECICGNYTGCGGNSNRYYSFFGCMEICGEYTSNQGHREYFDRSESGQMTRQRMLGQYEQTHALRNQPVPPFNDYDNDLYPRNEQLLREPPFYTQERFPYRYNRLRAKRSTDPNQNYYTSQRSSSNYYASSRTRHQNWYNDGQGHPVRSGMRETFEAEVPFRKLTPIRKSMIVSSRDGRLFQVPISGDEPVPRSLIPQQSNIPSDAVDYTEIANFKLPSYASTLSFKEKKRLWKAEVNRRIEAARRRKYLLSKHAAQNQFYNGQRLDVHPDNSYGRRTQITYTPEYRHYYVGKVNGNGGSRNDHFEGGYERLETTSMPNIVKATPRTIYPEIVYTTTSEVPRYVTDAPTTEIPSTTTMEAFTTTSTTPRPYTTTMKAFTTTSTTTTPRPYTTTTTTTPRPYTTTTTTTPRPITTSTTTPRPFTTRPPIVIPMHTTTPIPYRTVELQKISDSSEVETVTYAKAHPKDQIFPPITQIIDLNDYDTWGESEEESDEPLPTHANIYPTILATTTRQPFTQTTTTEEPFKIIKSPASSLFSTDMSSEEDDIYFFKNDLAKRKRLEEQKKQALRQQ</sequence>
<evidence type="ECO:0000313" key="2">
    <source>
        <dbReference type="WBParaSite" id="RSKR_0001014300.1"/>
    </source>
</evidence>
<organism evidence="1 2">
    <name type="scientific">Rhabditophanes sp. KR3021</name>
    <dbReference type="NCBI Taxonomy" id="114890"/>
    <lineage>
        <taxon>Eukaryota</taxon>
        <taxon>Metazoa</taxon>
        <taxon>Ecdysozoa</taxon>
        <taxon>Nematoda</taxon>
        <taxon>Chromadorea</taxon>
        <taxon>Rhabditida</taxon>
        <taxon>Tylenchina</taxon>
        <taxon>Panagrolaimomorpha</taxon>
        <taxon>Strongyloidoidea</taxon>
        <taxon>Alloionematidae</taxon>
        <taxon>Rhabditophanes</taxon>
    </lineage>
</organism>
<accession>A0AC35UDI4</accession>
<proteinExistence type="predicted"/>
<protein>
    <submittedName>
        <fullName evidence="2">Kunitz/Bovine pancreatic trypsin inhibitor domain protein</fullName>
    </submittedName>
</protein>
<name>A0AC35UDI4_9BILA</name>
<dbReference type="Proteomes" id="UP000095286">
    <property type="component" value="Unplaced"/>
</dbReference>